<protein>
    <submittedName>
        <fullName evidence="1">Uncharacterized protein</fullName>
    </submittedName>
</protein>
<dbReference type="EMBL" id="QHCS01000001">
    <property type="protein sequence ID" value="RHX88383.1"/>
    <property type="molecule type" value="Genomic_DNA"/>
</dbReference>
<gene>
    <name evidence="1" type="ORF">DLM78_05430</name>
</gene>
<organism evidence="1 2">
    <name type="scientific">Leptospira stimsonii</name>
    <dbReference type="NCBI Taxonomy" id="2202203"/>
    <lineage>
        <taxon>Bacteria</taxon>
        <taxon>Pseudomonadati</taxon>
        <taxon>Spirochaetota</taxon>
        <taxon>Spirochaetia</taxon>
        <taxon>Leptospirales</taxon>
        <taxon>Leptospiraceae</taxon>
        <taxon>Leptospira</taxon>
    </lineage>
</organism>
<accession>A0A8B3CZN8</accession>
<dbReference type="AlphaFoldDB" id="A0A8B3CZN8"/>
<reference evidence="2" key="1">
    <citation type="submission" date="2018-05" db="EMBL/GenBank/DDBJ databases">
        <title>Leptospira yasudae sp. nov. and Leptospira stimsonii sp. nov., two pathogenic species of the genus Leptospira isolated from environmental sources.</title>
        <authorList>
            <person name="Casanovas-Massana A."/>
            <person name="Hamond C."/>
            <person name="Santos L.A."/>
            <person name="Hacker K.P."/>
            <person name="Balassiano I."/>
            <person name="Medeiros M.A."/>
            <person name="Reis M.G."/>
            <person name="Ko A.I."/>
            <person name="Wunder E.A."/>
        </authorList>
    </citation>
    <scope>NUCLEOTIDE SEQUENCE [LARGE SCALE GENOMIC DNA]</scope>
    <source>
        <strain evidence="2">AMB6-RJ</strain>
    </source>
</reference>
<dbReference type="Proteomes" id="UP000266669">
    <property type="component" value="Unassembled WGS sequence"/>
</dbReference>
<sequence>MDWMWELLSERFEFFILGNSKIWIESPALEKGRILGKKIGEFPHFLGFKTKPRFQSRFRKTLIRGFFLK</sequence>
<name>A0A8B3CZN8_9LEPT</name>
<proteinExistence type="predicted"/>
<evidence type="ECO:0000313" key="1">
    <source>
        <dbReference type="EMBL" id="RHX88383.1"/>
    </source>
</evidence>
<evidence type="ECO:0000313" key="2">
    <source>
        <dbReference type="Proteomes" id="UP000266669"/>
    </source>
</evidence>
<comment type="caution">
    <text evidence="1">The sequence shown here is derived from an EMBL/GenBank/DDBJ whole genome shotgun (WGS) entry which is preliminary data.</text>
</comment>